<name>A0A6A7A862_9PLEO</name>
<feature type="compositionally biased region" description="Gly residues" evidence="1">
    <location>
        <begin position="55"/>
        <end position="79"/>
    </location>
</feature>
<reference evidence="2" key="1">
    <citation type="journal article" date="2020" name="Stud. Mycol.">
        <title>101 Dothideomycetes genomes: a test case for predicting lifestyles and emergence of pathogens.</title>
        <authorList>
            <person name="Haridas S."/>
            <person name="Albert R."/>
            <person name="Binder M."/>
            <person name="Bloem J."/>
            <person name="Labutti K."/>
            <person name="Salamov A."/>
            <person name="Andreopoulos B."/>
            <person name="Baker S."/>
            <person name="Barry K."/>
            <person name="Bills G."/>
            <person name="Bluhm B."/>
            <person name="Cannon C."/>
            <person name="Castanera R."/>
            <person name="Culley D."/>
            <person name="Daum C."/>
            <person name="Ezra D."/>
            <person name="Gonzalez J."/>
            <person name="Henrissat B."/>
            <person name="Kuo A."/>
            <person name="Liang C."/>
            <person name="Lipzen A."/>
            <person name="Lutzoni F."/>
            <person name="Magnuson J."/>
            <person name="Mondo S."/>
            <person name="Nolan M."/>
            <person name="Ohm R."/>
            <person name="Pangilinan J."/>
            <person name="Park H.-J."/>
            <person name="Ramirez L."/>
            <person name="Alfaro M."/>
            <person name="Sun H."/>
            <person name="Tritt A."/>
            <person name="Yoshinaga Y."/>
            <person name="Zwiers L.-H."/>
            <person name="Turgeon B."/>
            <person name="Goodwin S."/>
            <person name="Spatafora J."/>
            <person name="Crous P."/>
            <person name="Grigoriev I."/>
        </authorList>
    </citation>
    <scope>NUCLEOTIDE SEQUENCE</scope>
    <source>
        <strain evidence="2">CBS 113818</strain>
    </source>
</reference>
<evidence type="ECO:0000256" key="1">
    <source>
        <dbReference type="SAM" id="MobiDB-lite"/>
    </source>
</evidence>
<protein>
    <submittedName>
        <fullName evidence="2">Uncharacterized protein</fullName>
    </submittedName>
</protein>
<feature type="compositionally biased region" description="Low complexity" evidence="1">
    <location>
        <begin position="1"/>
        <end position="17"/>
    </location>
</feature>
<proteinExistence type="predicted"/>
<dbReference type="Proteomes" id="UP000799424">
    <property type="component" value="Unassembled WGS sequence"/>
</dbReference>
<dbReference type="EMBL" id="MU006221">
    <property type="protein sequence ID" value="KAF2828994.1"/>
    <property type="molecule type" value="Genomic_DNA"/>
</dbReference>
<accession>A0A6A7A862</accession>
<feature type="region of interest" description="Disordered" evidence="1">
    <location>
        <begin position="1"/>
        <end position="79"/>
    </location>
</feature>
<dbReference type="AlphaFoldDB" id="A0A6A7A862"/>
<organism evidence="2 3">
    <name type="scientific">Ophiobolus disseminans</name>
    <dbReference type="NCBI Taxonomy" id="1469910"/>
    <lineage>
        <taxon>Eukaryota</taxon>
        <taxon>Fungi</taxon>
        <taxon>Dikarya</taxon>
        <taxon>Ascomycota</taxon>
        <taxon>Pezizomycotina</taxon>
        <taxon>Dothideomycetes</taxon>
        <taxon>Pleosporomycetidae</taxon>
        <taxon>Pleosporales</taxon>
        <taxon>Pleosporineae</taxon>
        <taxon>Phaeosphaeriaceae</taxon>
        <taxon>Ophiobolus</taxon>
    </lineage>
</organism>
<evidence type="ECO:0000313" key="2">
    <source>
        <dbReference type="EMBL" id="KAF2828994.1"/>
    </source>
</evidence>
<evidence type="ECO:0000313" key="3">
    <source>
        <dbReference type="Proteomes" id="UP000799424"/>
    </source>
</evidence>
<gene>
    <name evidence="2" type="ORF">CC86DRAFT_368138</name>
</gene>
<sequence length="79" mass="7655">MGCTQSKQNSSSKKSSSVRPGKTTATRDATTSSLWAFTHSANGHDGSNAHHHSGHSGGHSHGGDHGCGGGGDGGGGGGD</sequence>
<feature type="non-terminal residue" evidence="2">
    <location>
        <position position="79"/>
    </location>
</feature>
<feature type="compositionally biased region" description="Polar residues" evidence="1">
    <location>
        <begin position="23"/>
        <end position="41"/>
    </location>
</feature>
<keyword evidence="3" id="KW-1185">Reference proteome</keyword>